<feature type="transmembrane region" description="Helical" evidence="1">
    <location>
        <begin position="46"/>
        <end position="72"/>
    </location>
</feature>
<evidence type="ECO:0000313" key="3">
    <source>
        <dbReference type="Proteomes" id="UP000184097"/>
    </source>
</evidence>
<organism evidence="2 3">
    <name type="scientific">Butyrivibrio hungatei DSM 14810</name>
    <dbReference type="NCBI Taxonomy" id="1121132"/>
    <lineage>
        <taxon>Bacteria</taxon>
        <taxon>Bacillati</taxon>
        <taxon>Bacillota</taxon>
        <taxon>Clostridia</taxon>
        <taxon>Lachnospirales</taxon>
        <taxon>Lachnospiraceae</taxon>
        <taxon>Butyrivibrio</taxon>
    </lineage>
</organism>
<sequence length="619" mass="70757">MVTVLGILFPFLYMCLVTGAYSIQFNRRYAESMAPAFCIQMLLMLFTGMVINSVSLGIVIGIVLAISSYAFFMFKNRSWSILHSKMKDCYPEFVLAVIVYLLIYTINMGKHYHSVDEFMHWGNFLRETYRLDALYVTSPAPFYHKDYVPAITLFEALWCKLSLRLSEANAYRGIQMLQVSMLLPMITRTVRREEHIKPISVAVKTFITLTIPLFFSGLLFYHTIYQDYIYGVLVFYCMWIVITGERTIYTLFEATLAMTILILSKMTALAFLPMIVIFYAVYMIFYQESVRVSHTVSKVIGASAVLTFIPLATWKMYNVYAQTFLGKSSGGQSYGAHGISSLLIVLAHDGTIAWQNDVEKSYLSALISRGLVSRIPYVQLILLIVALLLLYSYMGEKRDYIRKIRISALWIFLAGLAYGFLMYYLYMTGFSEYEARELASYDRYMGTFAISAVFLAVAIVFYFSKEKTIVIPAIGIVFLQNAFFFLDYDQIIPGILSGDKALYLNEANHICNIVPEDKTVAVVIRGENVIAEDAVNYYGYPREMGFAYPGKATSEEDTLSREYSCEELTKWIISYDYVYFMNIDNAFIGEYSGIFANPEDVVRGEIYKVSYDGGKIITY</sequence>
<feature type="transmembrane region" description="Helical" evidence="1">
    <location>
        <begin position="199"/>
        <end position="222"/>
    </location>
</feature>
<proteinExistence type="predicted"/>
<keyword evidence="1" id="KW-0812">Transmembrane</keyword>
<feature type="transmembrane region" description="Helical" evidence="1">
    <location>
        <begin position="296"/>
        <end position="314"/>
    </location>
</feature>
<accession>A0A1M7T115</accession>
<dbReference type="Proteomes" id="UP000184097">
    <property type="component" value="Unassembled WGS sequence"/>
</dbReference>
<name>A0A1M7T115_9FIRM</name>
<reference evidence="2 3" key="1">
    <citation type="submission" date="2016-12" db="EMBL/GenBank/DDBJ databases">
        <authorList>
            <person name="Song W.-J."/>
            <person name="Kurnit D.M."/>
        </authorList>
    </citation>
    <scope>NUCLEOTIDE SEQUENCE [LARGE SCALE GENOMIC DNA]</scope>
    <source>
        <strain evidence="2 3">DSM 14810</strain>
    </source>
</reference>
<protein>
    <recommendedName>
        <fullName evidence="4">Dolichyl-phosphate-mannose-protein mannosyltransferase</fullName>
    </recommendedName>
</protein>
<dbReference type="AlphaFoldDB" id="A0A1M7T115"/>
<feature type="transmembrane region" description="Helical" evidence="1">
    <location>
        <begin position="256"/>
        <end position="284"/>
    </location>
</feature>
<dbReference type="EMBL" id="FRDH01000013">
    <property type="protein sequence ID" value="SHN64331.1"/>
    <property type="molecule type" value="Genomic_DNA"/>
</dbReference>
<feature type="transmembrane region" description="Helical" evidence="1">
    <location>
        <begin position="444"/>
        <end position="462"/>
    </location>
</feature>
<feature type="transmembrane region" description="Helical" evidence="1">
    <location>
        <begin position="406"/>
        <end position="424"/>
    </location>
</feature>
<feature type="transmembrane region" description="Helical" evidence="1">
    <location>
        <begin position="228"/>
        <end position="244"/>
    </location>
</feature>
<evidence type="ECO:0000313" key="2">
    <source>
        <dbReference type="EMBL" id="SHN64331.1"/>
    </source>
</evidence>
<gene>
    <name evidence="2" type="ORF">SAMN02745247_02791</name>
</gene>
<feature type="transmembrane region" description="Helical" evidence="1">
    <location>
        <begin position="469"/>
        <end position="486"/>
    </location>
</feature>
<feature type="transmembrane region" description="Helical" evidence="1">
    <location>
        <begin position="93"/>
        <end position="112"/>
    </location>
</feature>
<evidence type="ECO:0000256" key="1">
    <source>
        <dbReference type="SAM" id="Phobius"/>
    </source>
</evidence>
<keyword evidence="1" id="KW-1133">Transmembrane helix</keyword>
<keyword evidence="1" id="KW-0472">Membrane</keyword>
<evidence type="ECO:0008006" key="4">
    <source>
        <dbReference type="Google" id="ProtNLM"/>
    </source>
</evidence>
<feature type="transmembrane region" description="Helical" evidence="1">
    <location>
        <begin position="375"/>
        <end position="394"/>
    </location>
</feature>